<feature type="region of interest" description="Disordered" evidence="1">
    <location>
        <begin position="111"/>
        <end position="130"/>
    </location>
</feature>
<keyword evidence="2" id="KW-1133">Transmembrane helix</keyword>
<dbReference type="GeneID" id="63856634"/>
<evidence type="ECO:0000256" key="2">
    <source>
        <dbReference type="SAM" id="Phobius"/>
    </source>
</evidence>
<protein>
    <submittedName>
        <fullName evidence="3">Uncharacterized protein</fullName>
    </submittedName>
</protein>
<gene>
    <name evidence="3" type="ORF">BO72DRAFT_159934</name>
</gene>
<reference evidence="3 4" key="1">
    <citation type="submission" date="2018-02" db="EMBL/GenBank/DDBJ databases">
        <title>The genomes of Aspergillus section Nigri reveals drivers in fungal speciation.</title>
        <authorList>
            <consortium name="DOE Joint Genome Institute"/>
            <person name="Vesth T.C."/>
            <person name="Nybo J."/>
            <person name="Theobald S."/>
            <person name="Brandl J."/>
            <person name="Frisvad J.C."/>
            <person name="Nielsen K.F."/>
            <person name="Lyhne E.K."/>
            <person name="Kogle M.E."/>
            <person name="Kuo A."/>
            <person name="Riley R."/>
            <person name="Clum A."/>
            <person name="Nolan M."/>
            <person name="Lipzen A."/>
            <person name="Salamov A."/>
            <person name="Henrissat B."/>
            <person name="Wiebenga A."/>
            <person name="De vries R.P."/>
            <person name="Grigoriev I.V."/>
            <person name="Mortensen U.H."/>
            <person name="Andersen M.R."/>
            <person name="Baker S.E."/>
        </authorList>
    </citation>
    <scope>NUCLEOTIDE SEQUENCE [LARGE SCALE GENOMIC DNA]</scope>
    <source>
        <strain evidence="3 4">CBS 313.89</strain>
    </source>
</reference>
<name>A0A8G1VWN9_9EURO</name>
<keyword evidence="2" id="KW-0472">Membrane</keyword>
<accession>A0A8G1VWN9</accession>
<evidence type="ECO:0000313" key="3">
    <source>
        <dbReference type="EMBL" id="RAK75780.1"/>
    </source>
</evidence>
<keyword evidence="4" id="KW-1185">Reference proteome</keyword>
<evidence type="ECO:0000256" key="1">
    <source>
        <dbReference type="SAM" id="MobiDB-lite"/>
    </source>
</evidence>
<dbReference type="VEuPathDB" id="FungiDB:BO72DRAFT_159934"/>
<dbReference type="EMBL" id="KZ824654">
    <property type="protein sequence ID" value="RAK75780.1"/>
    <property type="molecule type" value="Genomic_DNA"/>
</dbReference>
<dbReference type="RefSeq" id="XP_040799790.1">
    <property type="nucleotide sequence ID" value="XM_040939301.1"/>
</dbReference>
<proteinExistence type="predicted"/>
<evidence type="ECO:0000313" key="4">
    <source>
        <dbReference type="Proteomes" id="UP000249789"/>
    </source>
</evidence>
<feature type="transmembrane region" description="Helical" evidence="2">
    <location>
        <begin position="74"/>
        <end position="102"/>
    </location>
</feature>
<sequence length="224" mass="25184">MQPTTRSSTHNSRNGYQNHHERANYLLTVSQSNPLRPRMSLHRIEHRLGPLHRRVVGGRLMVVRRLPVLRRHRLLRLILHVLLLLLKLLGADRILLLLALAVPSILDEEVNDASDEDAEEDGNDDDLADDLGDAHDVDLSQVLSRVGRVQMALKDVYMDLMIKMADVRRGSELCLCSELEMHPLGRGHWLYLLSLESPPTSIVRQSYSGGLAGMALESANEIAC</sequence>
<dbReference type="Proteomes" id="UP000249789">
    <property type="component" value="Unassembled WGS sequence"/>
</dbReference>
<keyword evidence="2" id="KW-0812">Transmembrane</keyword>
<organism evidence="3 4">
    <name type="scientific">Aspergillus fijiensis CBS 313.89</name>
    <dbReference type="NCBI Taxonomy" id="1448319"/>
    <lineage>
        <taxon>Eukaryota</taxon>
        <taxon>Fungi</taxon>
        <taxon>Dikarya</taxon>
        <taxon>Ascomycota</taxon>
        <taxon>Pezizomycotina</taxon>
        <taxon>Eurotiomycetes</taxon>
        <taxon>Eurotiomycetidae</taxon>
        <taxon>Eurotiales</taxon>
        <taxon>Aspergillaceae</taxon>
        <taxon>Aspergillus</taxon>
    </lineage>
</organism>
<dbReference type="AlphaFoldDB" id="A0A8G1VWN9"/>